<dbReference type="EMBL" id="MU276654">
    <property type="protein sequence ID" value="KAI0037931.1"/>
    <property type="molecule type" value="Genomic_DNA"/>
</dbReference>
<evidence type="ECO:0000313" key="2">
    <source>
        <dbReference type="Proteomes" id="UP000814033"/>
    </source>
</evidence>
<protein>
    <submittedName>
        <fullName evidence="1">Uncharacterized protein</fullName>
    </submittedName>
</protein>
<accession>A0ACB8R1C9</accession>
<comment type="caution">
    <text evidence="1">The sequence shown here is derived from an EMBL/GenBank/DDBJ whole genome shotgun (WGS) entry which is preliminary data.</text>
</comment>
<evidence type="ECO:0000313" key="1">
    <source>
        <dbReference type="EMBL" id="KAI0037931.1"/>
    </source>
</evidence>
<sequence length="352" mass="36908">MRLYHPHHAASRASSPCEHHSSSSASTRDGDAVSSTFDAHSESGGSETEDTLYTQPSHASSSSHCDDCGPALPEPLINARRQSYSTATLPVFGPARAESPTEMDLDPSVQIFARPGTSTESLPTPASPDARVLGYPALSGLGLGNSSAATVKAFADDLPTPRPGALSPRARTATFHGPMSPSLAARDDALDALKEREEAADAAEPAPDDKEAKKAEPPQPAKKRRGRADSTASVATFHGGAGGAESIFRLLPREARPALRRMLHVEPAARCTLTDLLKGRGKVSALLCGCGAPGARPAGTFTCEDHCTPPGEEDDGDAWLTGIVPCSAPCGPLQHTHIKVTVDEKPQKRKFF</sequence>
<name>A0ACB8R1C9_9AGAM</name>
<gene>
    <name evidence="1" type="ORF">FA95DRAFT_1340920</name>
</gene>
<organism evidence="1 2">
    <name type="scientific">Auriscalpium vulgare</name>
    <dbReference type="NCBI Taxonomy" id="40419"/>
    <lineage>
        <taxon>Eukaryota</taxon>
        <taxon>Fungi</taxon>
        <taxon>Dikarya</taxon>
        <taxon>Basidiomycota</taxon>
        <taxon>Agaricomycotina</taxon>
        <taxon>Agaricomycetes</taxon>
        <taxon>Russulales</taxon>
        <taxon>Auriscalpiaceae</taxon>
        <taxon>Auriscalpium</taxon>
    </lineage>
</organism>
<proteinExistence type="predicted"/>
<dbReference type="Proteomes" id="UP000814033">
    <property type="component" value="Unassembled WGS sequence"/>
</dbReference>
<reference evidence="1" key="2">
    <citation type="journal article" date="2022" name="New Phytol.">
        <title>Evolutionary transition to the ectomycorrhizal habit in the genomes of a hyperdiverse lineage of mushroom-forming fungi.</title>
        <authorList>
            <person name="Looney B."/>
            <person name="Miyauchi S."/>
            <person name="Morin E."/>
            <person name="Drula E."/>
            <person name="Courty P.E."/>
            <person name="Kohler A."/>
            <person name="Kuo A."/>
            <person name="LaButti K."/>
            <person name="Pangilinan J."/>
            <person name="Lipzen A."/>
            <person name="Riley R."/>
            <person name="Andreopoulos W."/>
            <person name="He G."/>
            <person name="Johnson J."/>
            <person name="Nolan M."/>
            <person name="Tritt A."/>
            <person name="Barry K.W."/>
            <person name="Grigoriev I.V."/>
            <person name="Nagy L.G."/>
            <person name="Hibbett D."/>
            <person name="Henrissat B."/>
            <person name="Matheny P.B."/>
            <person name="Labbe J."/>
            <person name="Martin F.M."/>
        </authorList>
    </citation>
    <scope>NUCLEOTIDE SEQUENCE</scope>
    <source>
        <strain evidence="1">FP105234-sp</strain>
    </source>
</reference>
<reference evidence="1" key="1">
    <citation type="submission" date="2021-02" db="EMBL/GenBank/DDBJ databases">
        <authorList>
            <consortium name="DOE Joint Genome Institute"/>
            <person name="Ahrendt S."/>
            <person name="Looney B.P."/>
            <person name="Miyauchi S."/>
            <person name="Morin E."/>
            <person name="Drula E."/>
            <person name="Courty P.E."/>
            <person name="Chicoki N."/>
            <person name="Fauchery L."/>
            <person name="Kohler A."/>
            <person name="Kuo A."/>
            <person name="Labutti K."/>
            <person name="Pangilinan J."/>
            <person name="Lipzen A."/>
            <person name="Riley R."/>
            <person name="Andreopoulos W."/>
            <person name="He G."/>
            <person name="Johnson J."/>
            <person name="Barry K.W."/>
            <person name="Grigoriev I.V."/>
            <person name="Nagy L."/>
            <person name="Hibbett D."/>
            <person name="Henrissat B."/>
            <person name="Matheny P.B."/>
            <person name="Labbe J."/>
            <person name="Martin F."/>
        </authorList>
    </citation>
    <scope>NUCLEOTIDE SEQUENCE</scope>
    <source>
        <strain evidence="1">FP105234-sp</strain>
    </source>
</reference>
<keyword evidence="2" id="KW-1185">Reference proteome</keyword>